<evidence type="ECO:0000313" key="2">
    <source>
        <dbReference type="EMBL" id="BAT88854.1"/>
    </source>
</evidence>
<evidence type="ECO:0000256" key="1">
    <source>
        <dbReference type="SAM" id="MobiDB-lite"/>
    </source>
</evidence>
<sequence>MIVFLASTLPPPKSATAPKPMAPELSTTIASSGDILGATELRGPVNYKYNDLKAGTKNFSAENKLGEGGFGAVYKVVLACERREGFQETRVLPRLWKRSS</sequence>
<proteinExistence type="predicted"/>
<protein>
    <recommendedName>
        <fullName evidence="4">Protein kinase domain-containing protein</fullName>
    </recommendedName>
</protein>
<keyword evidence="3" id="KW-1185">Reference proteome</keyword>
<organism evidence="2 3">
    <name type="scientific">Vigna angularis var. angularis</name>
    <dbReference type="NCBI Taxonomy" id="157739"/>
    <lineage>
        <taxon>Eukaryota</taxon>
        <taxon>Viridiplantae</taxon>
        <taxon>Streptophyta</taxon>
        <taxon>Embryophyta</taxon>
        <taxon>Tracheophyta</taxon>
        <taxon>Spermatophyta</taxon>
        <taxon>Magnoliopsida</taxon>
        <taxon>eudicotyledons</taxon>
        <taxon>Gunneridae</taxon>
        <taxon>Pentapetalae</taxon>
        <taxon>rosids</taxon>
        <taxon>fabids</taxon>
        <taxon>Fabales</taxon>
        <taxon>Fabaceae</taxon>
        <taxon>Papilionoideae</taxon>
        <taxon>50 kb inversion clade</taxon>
        <taxon>NPAAA clade</taxon>
        <taxon>indigoferoid/millettioid clade</taxon>
        <taxon>Phaseoleae</taxon>
        <taxon>Vigna</taxon>
    </lineage>
</organism>
<evidence type="ECO:0008006" key="4">
    <source>
        <dbReference type="Google" id="ProtNLM"/>
    </source>
</evidence>
<name>A0A0S3S7N0_PHAAN</name>
<dbReference type="Proteomes" id="UP000291084">
    <property type="component" value="Chromosome 5"/>
</dbReference>
<reference evidence="2 3" key="1">
    <citation type="journal article" date="2015" name="Sci. Rep.">
        <title>The power of single molecule real-time sequencing technology in the de novo assembly of a eukaryotic genome.</title>
        <authorList>
            <person name="Sakai H."/>
            <person name="Naito K."/>
            <person name="Ogiso-Tanaka E."/>
            <person name="Takahashi Y."/>
            <person name="Iseki K."/>
            <person name="Muto C."/>
            <person name="Satou K."/>
            <person name="Teruya K."/>
            <person name="Shiroma A."/>
            <person name="Shimoji M."/>
            <person name="Hirano T."/>
            <person name="Itoh T."/>
            <person name="Kaga A."/>
            <person name="Tomooka N."/>
        </authorList>
    </citation>
    <scope>NUCLEOTIDE SEQUENCE [LARGE SCALE GENOMIC DNA]</scope>
    <source>
        <strain evidence="3">cv. Shumari</strain>
    </source>
</reference>
<dbReference type="SUPFAM" id="SSF56112">
    <property type="entry name" value="Protein kinase-like (PK-like)"/>
    <property type="match status" value="1"/>
</dbReference>
<evidence type="ECO:0000313" key="3">
    <source>
        <dbReference type="Proteomes" id="UP000291084"/>
    </source>
</evidence>
<feature type="region of interest" description="Disordered" evidence="1">
    <location>
        <begin position="1"/>
        <end position="24"/>
    </location>
</feature>
<gene>
    <name evidence="2" type="primary">Vigan.05G248600</name>
    <name evidence="2" type="ORF">VIGAN_05248600</name>
</gene>
<dbReference type="EMBL" id="AP015038">
    <property type="protein sequence ID" value="BAT88854.1"/>
    <property type="molecule type" value="Genomic_DNA"/>
</dbReference>
<dbReference type="Gene3D" id="3.30.200.20">
    <property type="entry name" value="Phosphorylase Kinase, domain 1"/>
    <property type="match status" value="1"/>
</dbReference>
<dbReference type="InterPro" id="IPR011009">
    <property type="entry name" value="Kinase-like_dom_sf"/>
</dbReference>
<dbReference type="AlphaFoldDB" id="A0A0S3S7N0"/>
<dbReference type="OrthoDB" id="1740133at2759"/>
<accession>A0A0S3S7N0</accession>